<dbReference type="GO" id="GO:0016616">
    <property type="term" value="F:oxidoreductase activity, acting on the CH-OH group of donors, NAD or NADP as acceptor"/>
    <property type="evidence" value="ECO:0007669"/>
    <property type="project" value="TreeGrafter"/>
</dbReference>
<dbReference type="EMBL" id="BNAB01000001">
    <property type="protein sequence ID" value="GHD98378.1"/>
    <property type="molecule type" value="Genomic_DNA"/>
</dbReference>
<feature type="domain" description="NAD-dependent epimerase/dehydratase" evidence="3">
    <location>
        <begin position="6"/>
        <end position="248"/>
    </location>
</feature>
<evidence type="ECO:0000313" key="5">
    <source>
        <dbReference type="EMBL" id="SDW48389.1"/>
    </source>
</evidence>
<keyword evidence="6" id="KW-1185">Reference proteome</keyword>
<gene>
    <name evidence="4" type="ORF">GCM10008024_01650</name>
    <name evidence="5" type="ORF">SAMN05444006_10449</name>
</gene>
<dbReference type="Proteomes" id="UP000199541">
    <property type="component" value="Unassembled WGS sequence"/>
</dbReference>
<organism evidence="4 7">
    <name type="scientific">Allgaiera indica</name>
    <dbReference type="NCBI Taxonomy" id="765699"/>
    <lineage>
        <taxon>Bacteria</taxon>
        <taxon>Pseudomonadati</taxon>
        <taxon>Pseudomonadota</taxon>
        <taxon>Alphaproteobacteria</taxon>
        <taxon>Rhodobacterales</taxon>
        <taxon>Paracoccaceae</taxon>
        <taxon>Allgaiera</taxon>
    </lineage>
</organism>
<dbReference type="Pfam" id="PF01370">
    <property type="entry name" value="Epimerase"/>
    <property type="match status" value="1"/>
</dbReference>
<reference evidence="4" key="3">
    <citation type="submission" date="2023-06" db="EMBL/GenBank/DDBJ databases">
        <authorList>
            <person name="Sun Q."/>
            <person name="Zhou Y."/>
        </authorList>
    </citation>
    <scope>NUCLEOTIDE SEQUENCE</scope>
    <source>
        <strain evidence="4">CGMCC 1.10859</strain>
    </source>
</reference>
<evidence type="ECO:0000256" key="1">
    <source>
        <dbReference type="ARBA" id="ARBA00023002"/>
    </source>
</evidence>
<dbReference type="AlphaFoldDB" id="A0AAN4ZYM0"/>
<dbReference type="InterPro" id="IPR036291">
    <property type="entry name" value="NAD(P)-bd_dom_sf"/>
</dbReference>
<evidence type="ECO:0000256" key="2">
    <source>
        <dbReference type="ARBA" id="ARBA00023445"/>
    </source>
</evidence>
<evidence type="ECO:0000313" key="7">
    <source>
        <dbReference type="Proteomes" id="UP000634647"/>
    </source>
</evidence>
<dbReference type="InterPro" id="IPR050425">
    <property type="entry name" value="NAD(P)_dehydrat-like"/>
</dbReference>
<dbReference type="InterPro" id="IPR001509">
    <property type="entry name" value="Epimerase_deHydtase"/>
</dbReference>
<dbReference type="PANTHER" id="PTHR10366">
    <property type="entry name" value="NAD DEPENDENT EPIMERASE/DEHYDRATASE"/>
    <property type="match status" value="1"/>
</dbReference>
<reference evidence="5 6" key="2">
    <citation type="submission" date="2016-10" db="EMBL/GenBank/DDBJ databases">
        <authorList>
            <person name="Varghese N."/>
            <person name="Submissions S."/>
        </authorList>
    </citation>
    <scope>NUCLEOTIDE SEQUENCE [LARGE SCALE GENOMIC DNA]</scope>
    <source>
        <strain evidence="5 6">DSM 24802</strain>
    </source>
</reference>
<dbReference type="Proteomes" id="UP000634647">
    <property type="component" value="Unassembled WGS sequence"/>
</dbReference>
<keyword evidence="1" id="KW-0560">Oxidoreductase</keyword>
<reference evidence="4" key="1">
    <citation type="journal article" date="2014" name="Int. J. Syst. Evol. Microbiol.">
        <title>Complete genome sequence of Corynebacterium casei LMG S-19264T (=DSM 44701T), isolated from a smear-ripened cheese.</title>
        <authorList>
            <consortium name="US DOE Joint Genome Institute (JGI-PGF)"/>
            <person name="Walter F."/>
            <person name="Albersmeier A."/>
            <person name="Kalinowski J."/>
            <person name="Ruckert C."/>
        </authorList>
    </citation>
    <scope>NUCLEOTIDE SEQUENCE</scope>
    <source>
        <strain evidence="4">CGMCC 1.10859</strain>
    </source>
</reference>
<proteinExistence type="inferred from homology"/>
<comment type="caution">
    <text evidence="4">The sequence shown here is derived from an EMBL/GenBank/DDBJ whole genome shotgun (WGS) entry which is preliminary data.</text>
</comment>
<dbReference type="RefSeq" id="WP_035842539.1">
    <property type="nucleotide sequence ID" value="NZ_BNAB01000001.1"/>
</dbReference>
<dbReference type="PANTHER" id="PTHR10366:SF564">
    <property type="entry name" value="STEROL-4-ALPHA-CARBOXYLATE 3-DEHYDROGENASE, DECARBOXYLATING"/>
    <property type="match status" value="1"/>
</dbReference>
<comment type="similarity">
    <text evidence="2">Belongs to the NAD(P)-dependent epimerase/dehydratase family. Dihydroflavonol-4-reductase subfamily.</text>
</comment>
<name>A0AAN4ZYM0_9RHOB</name>
<dbReference type="Gene3D" id="3.40.50.720">
    <property type="entry name" value="NAD(P)-binding Rossmann-like Domain"/>
    <property type="match status" value="1"/>
</dbReference>
<sequence length="341" mass="36776">MSGKRIVLTGISGYIAKHIALRLLNAGHSVTGSVRSPARMDEVRAALAPHLTDPAALERLRFATLDLTADDGWTTALKGAEVLVHTASPFPISQPRDPEKLIRPAVNGSLRALAAARATGVKRVVLTSSVVAIATGTDPGRPYTEDDWTDVTSKAASAYARSKTLAERAAWDIVREQAPHLALTTINPAFVLGPPLDRHYGASVGVVKRMLSGKDPMVPRIGFAVVDVRDVAEMHLRAVERPDTTGRRYIAADRALWFAQMAAALKDAFPDRKIATRTAPDLLMRALGLFDPAIRSILPQLGRLDAVSNARARQEMGMTFLPAEQSLVDTARYLVDQGLAD</sequence>
<dbReference type="EMBL" id="FNOB01000004">
    <property type="protein sequence ID" value="SDW48389.1"/>
    <property type="molecule type" value="Genomic_DNA"/>
</dbReference>
<dbReference type="SUPFAM" id="SSF51735">
    <property type="entry name" value="NAD(P)-binding Rossmann-fold domains"/>
    <property type="match status" value="1"/>
</dbReference>
<protein>
    <submittedName>
        <fullName evidence="4">Dihydroflavonol-4-reductase</fullName>
    </submittedName>
</protein>
<evidence type="ECO:0000313" key="6">
    <source>
        <dbReference type="Proteomes" id="UP000199541"/>
    </source>
</evidence>
<evidence type="ECO:0000259" key="3">
    <source>
        <dbReference type="Pfam" id="PF01370"/>
    </source>
</evidence>
<dbReference type="FunFam" id="3.40.50.720:FF:000336">
    <property type="entry name" value="Aldehyde reductase"/>
    <property type="match status" value="1"/>
</dbReference>
<evidence type="ECO:0000313" key="4">
    <source>
        <dbReference type="EMBL" id="GHD98378.1"/>
    </source>
</evidence>
<accession>A0AAN4ZYM0</accession>